<reference evidence="1" key="1">
    <citation type="journal article" date="2023" name="Mol. Phylogenet. Evol.">
        <title>Genome-scale phylogeny and comparative genomics of the fungal order Sordariales.</title>
        <authorList>
            <person name="Hensen N."/>
            <person name="Bonometti L."/>
            <person name="Westerberg I."/>
            <person name="Brannstrom I.O."/>
            <person name="Guillou S."/>
            <person name="Cros-Aarteil S."/>
            <person name="Calhoun S."/>
            <person name="Haridas S."/>
            <person name="Kuo A."/>
            <person name="Mondo S."/>
            <person name="Pangilinan J."/>
            <person name="Riley R."/>
            <person name="LaButti K."/>
            <person name="Andreopoulos B."/>
            <person name="Lipzen A."/>
            <person name="Chen C."/>
            <person name="Yan M."/>
            <person name="Daum C."/>
            <person name="Ng V."/>
            <person name="Clum A."/>
            <person name="Steindorff A."/>
            <person name="Ohm R.A."/>
            <person name="Martin F."/>
            <person name="Silar P."/>
            <person name="Natvig D.O."/>
            <person name="Lalanne C."/>
            <person name="Gautier V."/>
            <person name="Ament-Velasquez S.L."/>
            <person name="Kruys A."/>
            <person name="Hutchinson M.I."/>
            <person name="Powell A.J."/>
            <person name="Barry K."/>
            <person name="Miller A.N."/>
            <person name="Grigoriev I.V."/>
            <person name="Debuchy R."/>
            <person name="Gladieux P."/>
            <person name="Hiltunen Thoren M."/>
            <person name="Johannesson H."/>
        </authorList>
    </citation>
    <scope>NUCLEOTIDE SEQUENCE</scope>
    <source>
        <strain evidence="1">CBS 560.94</strain>
    </source>
</reference>
<dbReference type="GeneID" id="87867802"/>
<dbReference type="Proteomes" id="UP001278500">
    <property type="component" value="Unassembled WGS sequence"/>
</dbReference>
<name>A0AAE0JCU3_9PEZI</name>
<reference evidence="1" key="2">
    <citation type="submission" date="2023-06" db="EMBL/GenBank/DDBJ databases">
        <authorList>
            <consortium name="Lawrence Berkeley National Laboratory"/>
            <person name="Haridas S."/>
            <person name="Hensen N."/>
            <person name="Bonometti L."/>
            <person name="Westerberg I."/>
            <person name="Brannstrom I.O."/>
            <person name="Guillou S."/>
            <person name="Cros-Aarteil S."/>
            <person name="Calhoun S."/>
            <person name="Kuo A."/>
            <person name="Mondo S."/>
            <person name="Pangilinan J."/>
            <person name="Riley R."/>
            <person name="Labutti K."/>
            <person name="Andreopoulos B."/>
            <person name="Lipzen A."/>
            <person name="Chen C."/>
            <person name="Yanf M."/>
            <person name="Daum C."/>
            <person name="Ng V."/>
            <person name="Clum A."/>
            <person name="Steindorff A."/>
            <person name="Ohm R."/>
            <person name="Martin F."/>
            <person name="Silar P."/>
            <person name="Natvig D."/>
            <person name="Lalanne C."/>
            <person name="Gautier V."/>
            <person name="Ament-Velasquez S.L."/>
            <person name="Kruys A."/>
            <person name="Hutchinson M.I."/>
            <person name="Powell A.J."/>
            <person name="Barry K."/>
            <person name="Miller A.N."/>
            <person name="Grigoriev I.V."/>
            <person name="Debuchy R."/>
            <person name="Gladieux P."/>
            <person name="Thoren M.H."/>
            <person name="Johannesson H."/>
        </authorList>
    </citation>
    <scope>NUCLEOTIDE SEQUENCE</scope>
    <source>
        <strain evidence="1">CBS 560.94</strain>
    </source>
</reference>
<sequence length="593" mass="68257">MGPRIMKSEVFEVAGDYATLKKENTQTNILRDAQPPQIPDALDVGKNKGHCSMPVLPPEILAMIFRYLVPERSAATADKPPYDKLSSSALYRGLINVSRAGKHFHNLAKPLLLEKVVLSNCPNMYKFFRTLVQDPEKGKHIKHLSLDFPVNDNFNVYSIPPNLLQEAAVIVTMIFNDPYLPYDIPSTFAREKLPWYWKWYRDKRVEIDVVPQADNWAHANMMVEVAELAEVNFQTPPRELLEKPELIPLLSTNEYLAFLTCFDRLKNIRYLKDMGLEKHIDSLKRLQLLSKKEGLSGLDHTKHDVFLKAYKLIASNPRQDRLRTPTMNFHLQLFEFIDFHRDQRLYFENQVDATTVTGLTLTRTRDQCDVAEYLFHRGSRAWQWHCLDNRLAFFPNLEVLHLPLFLSHKLSKMVYPWGARFLLDLNGDVQEQGHLGWANLRNLTKLKELTITFSGLTGEKEALASLDSLVDFFASYLPPSVETLNLVEWWSGYYAGGYMRLEWRESDWARWLEAMLGFLDKLSSAIARVRPPSLKRIEVSCIEGEGPAEAFYNLEQRLIGVVNMLGISLVIKPLGCARIPRVTLPRRGLRIGD</sequence>
<proteinExistence type="predicted"/>
<comment type="caution">
    <text evidence="1">The sequence shown here is derived from an EMBL/GenBank/DDBJ whole genome shotgun (WGS) entry which is preliminary data.</text>
</comment>
<evidence type="ECO:0000313" key="2">
    <source>
        <dbReference type="Proteomes" id="UP001278500"/>
    </source>
</evidence>
<keyword evidence="2" id="KW-1185">Reference proteome</keyword>
<dbReference type="RefSeq" id="XP_062680484.1">
    <property type="nucleotide sequence ID" value="XM_062830648.1"/>
</dbReference>
<organism evidence="1 2">
    <name type="scientific">Neurospora tetraspora</name>
    <dbReference type="NCBI Taxonomy" id="94610"/>
    <lineage>
        <taxon>Eukaryota</taxon>
        <taxon>Fungi</taxon>
        <taxon>Dikarya</taxon>
        <taxon>Ascomycota</taxon>
        <taxon>Pezizomycotina</taxon>
        <taxon>Sordariomycetes</taxon>
        <taxon>Sordariomycetidae</taxon>
        <taxon>Sordariales</taxon>
        <taxon>Sordariaceae</taxon>
        <taxon>Neurospora</taxon>
    </lineage>
</organism>
<protein>
    <submittedName>
        <fullName evidence="1">Uncharacterized protein</fullName>
    </submittedName>
</protein>
<accession>A0AAE0JCU3</accession>
<evidence type="ECO:0000313" key="1">
    <source>
        <dbReference type="EMBL" id="KAK3342691.1"/>
    </source>
</evidence>
<dbReference type="AlphaFoldDB" id="A0AAE0JCU3"/>
<dbReference type="EMBL" id="JAUEPP010000005">
    <property type="protein sequence ID" value="KAK3342691.1"/>
    <property type="molecule type" value="Genomic_DNA"/>
</dbReference>
<gene>
    <name evidence="1" type="ORF">B0H65DRAFT_576093</name>
</gene>